<dbReference type="PANTHER" id="PTHR30336:SF4">
    <property type="entry name" value="ENVELOPE BIOGENESIS FACTOR ELYC"/>
    <property type="match status" value="1"/>
</dbReference>
<gene>
    <name evidence="3" type="ORF">H8D24_03370</name>
</gene>
<dbReference type="PANTHER" id="PTHR30336">
    <property type="entry name" value="INNER MEMBRANE PROTEIN, PROBABLE PERMEASE"/>
    <property type="match status" value="1"/>
</dbReference>
<dbReference type="GO" id="GO:0000270">
    <property type="term" value="P:peptidoglycan metabolic process"/>
    <property type="evidence" value="ECO:0007669"/>
    <property type="project" value="TreeGrafter"/>
</dbReference>
<sequence>MTETIRLIEAWLMPPGGVLLVLMLALLVASRRRRFATTLIWAATSALYLFSTPWMMFKLAEQLETISPLQEMPVLERGQLAAIVVLGGGRYTAAPEFGRDVVGTSTLARLRYGAYLHRQTALPILVTGGTPLNEAAPESQLMADSLRDDFAIADVWQENKSINTWEHARFVPPVLRQKGVSTVVLVTHASHLPRALRVFQSSPEMEGMTIIPAPTAFTTKGKMDHGFGMWRPSAGALSKNVTFLHEWGGMLWYQIRYSADT</sequence>
<dbReference type="EMBL" id="JACNFK010000023">
    <property type="protein sequence ID" value="MBC8519432.1"/>
    <property type="molecule type" value="Genomic_DNA"/>
</dbReference>
<evidence type="ECO:0000313" key="3">
    <source>
        <dbReference type="EMBL" id="MBC8519432.1"/>
    </source>
</evidence>
<dbReference type="GO" id="GO:0043164">
    <property type="term" value="P:Gram-negative-bacterium-type cell wall biogenesis"/>
    <property type="evidence" value="ECO:0007669"/>
    <property type="project" value="TreeGrafter"/>
</dbReference>
<proteinExistence type="predicted"/>
<dbReference type="InterPro" id="IPR003848">
    <property type="entry name" value="DUF218"/>
</dbReference>
<dbReference type="InterPro" id="IPR051599">
    <property type="entry name" value="Cell_Envelope_Assoc"/>
</dbReference>
<name>A0A8J6P7M9_9GAMM</name>
<dbReference type="GO" id="GO:0005886">
    <property type="term" value="C:plasma membrane"/>
    <property type="evidence" value="ECO:0007669"/>
    <property type="project" value="TreeGrafter"/>
</dbReference>
<accession>A0A8J6P7M9</accession>
<evidence type="ECO:0000256" key="1">
    <source>
        <dbReference type="SAM" id="Phobius"/>
    </source>
</evidence>
<feature type="domain" description="DUF218" evidence="2">
    <location>
        <begin position="82"/>
        <end position="249"/>
    </location>
</feature>
<organism evidence="3 4">
    <name type="scientific">Candidatus Thiopontia autotrophica</name>
    <dbReference type="NCBI Taxonomy" id="2841688"/>
    <lineage>
        <taxon>Bacteria</taxon>
        <taxon>Pseudomonadati</taxon>
        <taxon>Pseudomonadota</taxon>
        <taxon>Gammaproteobacteria</taxon>
        <taxon>Candidatus Thiopontia</taxon>
    </lineage>
</organism>
<feature type="transmembrane region" description="Helical" evidence="1">
    <location>
        <begin position="12"/>
        <end position="29"/>
    </location>
</feature>
<keyword evidence="1" id="KW-1133">Transmembrane helix</keyword>
<protein>
    <submittedName>
        <fullName evidence="3">YdcF family protein</fullName>
    </submittedName>
</protein>
<dbReference type="AlphaFoldDB" id="A0A8J6P7M9"/>
<feature type="transmembrane region" description="Helical" evidence="1">
    <location>
        <begin position="36"/>
        <end position="57"/>
    </location>
</feature>
<dbReference type="Gene3D" id="3.40.50.620">
    <property type="entry name" value="HUPs"/>
    <property type="match status" value="1"/>
</dbReference>
<dbReference type="InterPro" id="IPR014729">
    <property type="entry name" value="Rossmann-like_a/b/a_fold"/>
</dbReference>
<keyword evidence="1" id="KW-0812">Transmembrane</keyword>
<keyword evidence="1" id="KW-0472">Membrane</keyword>
<dbReference type="CDD" id="cd06259">
    <property type="entry name" value="YdcF-like"/>
    <property type="match status" value="1"/>
</dbReference>
<dbReference type="Proteomes" id="UP000654401">
    <property type="component" value="Unassembled WGS sequence"/>
</dbReference>
<comment type="caution">
    <text evidence="3">The sequence shown here is derived from an EMBL/GenBank/DDBJ whole genome shotgun (WGS) entry which is preliminary data.</text>
</comment>
<evidence type="ECO:0000313" key="4">
    <source>
        <dbReference type="Proteomes" id="UP000654401"/>
    </source>
</evidence>
<reference evidence="3 4" key="1">
    <citation type="submission" date="2020-08" db="EMBL/GenBank/DDBJ databases">
        <title>Bridging the membrane lipid divide: bacteria of the FCB group superphylum have the potential to synthesize archaeal ether lipids.</title>
        <authorList>
            <person name="Villanueva L."/>
            <person name="Von Meijenfeldt F.A.B."/>
            <person name="Westbye A.B."/>
            <person name="Yadav S."/>
            <person name="Hopmans E.C."/>
            <person name="Dutilh B.E."/>
            <person name="Sinninghe Damste J.S."/>
        </authorList>
    </citation>
    <scope>NUCLEOTIDE SEQUENCE [LARGE SCALE GENOMIC DNA]</scope>
    <source>
        <strain evidence="3">NIOZ-UU100</strain>
    </source>
</reference>
<dbReference type="Pfam" id="PF02698">
    <property type="entry name" value="DUF218"/>
    <property type="match status" value="1"/>
</dbReference>
<evidence type="ECO:0000259" key="2">
    <source>
        <dbReference type="Pfam" id="PF02698"/>
    </source>
</evidence>